<dbReference type="InterPro" id="IPR011008">
    <property type="entry name" value="Dimeric_a/b-barrel"/>
</dbReference>
<dbReference type="InterPro" id="IPR007138">
    <property type="entry name" value="ABM_dom"/>
</dbReference>
<name>A0A517DPW8_9FIRM</name>
<dbReference type="InterPro" id="IPR050744">
    <property type="entry name" value="AI-2_Isomerase_LsrG"/>
</dbReference>
<dbReference type="AlphaFoldDB" id="A0A517DPW8"/>
<dbReference type="SUPFAM" id="SSF54909">
    <property type="entry name" value="Dimeric alpha+beta barrel"/>
    <property type="match status" value="1"/>
</dbReference>
<dbReference type="GO" id="GO:0004497">
    <property type="term" value="F:monooxygenase activity"/>
    <property type="evidence" value="ECO:0007669"/>
    <property type="project" value="UniProtKB-KW"/>
</dbReference>
<feature type="domain" description="ABM" evidence="1">
    <location>
        <begin position="2"/>
        <end position="90"/>
    </location>
</feature>
<dbReference type="RefSeq" id="WP_144349051.1">
    <property type="nucleotide sequence ID" value="NZ_CP036259.1"/>
</dbReference>
<dbReference type="OrthoDB" id="9806189at2"/>
<proteinExistence type="predicted"/>
<dbReference type="PANTHER" id="PTHR33336:SF15">
    <property type="entry name" value="ABM DOMAIN-CONTAINING PROTEIN"/>
    <property type="match status" value="1"/>
</dbReference>
<sequence length="99" mass="11091">MIVLVATMKAKPGKETELENILTSVMPKVELEQGTLQYVLHRSQQDAGKFLFYEKYVDKAALDFHGSTPYLQELFKAIAGLLAEKPTIDLYEEVAGISK</sequence>
<evidence type="ECO:0000313" key="3">
    <source>
        <dbReference type="Proteomes" id="UP000320776"/>
    </source>
</evidence>
<dbReference type="Gene3D" id="3.30.70.100">
    <property type="match status" value="1"/>
</dbReference>
<dbReference type="Pfam" id="PF03992">
    <property type="entry name" value="ABM"/>
    <property type="match status" value="1"/>
</dbReference>
<gene>
    <name evidence="2" type="ORF">SPTER_06750</name>
</gene>
<dbReference type="PROSITE" id="PS51725">
    <property type="entry name" value="ABM"/>
    <property type="match status" value="1"/>
</dbReference>
<organism evidence="2 3">
    <name type="scientific">Sporomusa termitida</name>
    <dbReference type="NCBI Taxonomy" id="2377"/>
    <lineage>
        <taxon>Bacteria</taxon>
        <taxon>Bacillati</taxon>
        <taxon>Bacillota</taxon>
        <taxon>Negativicutes</taxon>
        <taxon>Selenomonadales</taxon>
        <taxon>Sporomusaceae</taxon>
        <taxon>Sporomusa</taxon>
    </lineage>
</organism>
<evidence type="ECO:0000259" key="1">
    <source>
        <dbReference type="PROSITE" id="PS51725"/>
    </source>
</evidence>
<accession>A0A517DPW8</accession>
<keyword evidence="2" id="KW-0503">Monooxygenase</keyword>
<keyword evidence="2" id="KW-0560">Oxidoreductase</keyword>
<reference evidence="2 3" key="1">
    <citation type="submission" date="2019-02" db="EMBL/GenBank/DDBJ databases">
        <title>Closed genome of Sporomusa termitida DSM 4440.</title>
        <authorList>
            <person name="Poehlein A."/>
            <person name="Daniel R."/>
        </authorList>
    </citation>
    <scope>NUCLEOTIDE SEQUENCE [LARGE SCALE GENOMIC DNA]</scope>
    <source>
        <strain evidence="2 3">DSM 4440</strain>
    </source>
</reference>
<dbReference type="Proteomes" id="UP000320776">
    <property type="component" value="Chromosome"/>
</dbReference>
<dbReference type="EMBL" id="CP036259">
    <property type="protein sequence ID" value="QDR79401.1"/>
    <property type="molecule type" value="Genomic_DNA"/>
</dbReference>
<protein>
    <submittedName>
        <fullName evidence="2">Antibiotic biosynthesis monooxygenase</fullName>
    </submittedName>
</protein>
<dbReference type="PANTHER" id="PTHR33336">
    <property type="entry name" value="QUINOL MONOOXYGENASE YGIN-RELATED"/>
    <property type="match status" value="1"/>
</dbReference>
<dbReference type="KEGG" id="sted:SPTER_06750"/>
<evidence type="ECO:0000313" key="2">
    <source>
        <dbReference type="EMBL" id="QDR79401.1"/>
    </source>
</evidence>
<keyword evidence="3" id="KW-1185">Reference proteome</keyword>